<evidence type="ECO:0000259" key="3">
    <source>
        <dbReference type="PROSITE" id="PS50263"/>
    </source>
</evidence>
<evidence type="ECO:0000256" key="2">
    <source>
        <dbReference type="SAM" id="MobiDB-lite"/>
    </source>
</evidence>
<dbReference type="InterPro" id="IPR003010">
    <property type="entry name" value="C-N_Hydrolase"/>
</dbReference>
<comment type="similarity">
    <text evidence="1">Belongs to the carbon-nitrogen hydrolase superfamily. NIT1/NIT2 family.</text>
</comment>
<dbReference type="Pfam" id="PF00795">
    <property type="entry name" value="CN_hydrolase"/>
    <property type="match status" value="1"/>
</dbReference>
<dbReference type="RefSeq" id="WP_394321464.1">
    <property type="nucleotide sequence ID" value="NZ_JBHMQV010000009.1"/>
</dbReference>
<dbReference type="Gene3D" id="3.60.110.10">
    <property type="entry name" value="Carbon-nitrogen hydrolase"/>
    <property type="match status" value="1"/>
</dbReference>
<dbReference type="EMBL" id="JBHMQV010000009">
    <property type="protein sequence ID" value="MFC0846379.1"/>
    <property type="molecule type" value="Genomic_DNA"/>
</dbReference>
<dbReference type="SUPFAM" id="SSF56317">
    <property type="entry name" value="Carbon-nitrogen hydrolase"/>
    <property type="match status" value="1"/>
</dbReference>
<dbReference type="PANTHER" id="PTHR23088">
    <property type="entry name" value="NITRILASE-RELATED"/>
    <property type="match status" value="1"/>
</dbReference>
<feature type="compositionally biased region" description="Low complexity" evidence="2">
    <location>
        <begin position="16"/>
        <end position="27"/>
    </location>
</feature>
<protein>
    <submittedName>
        <fullName evidence="4">Carbon-nitrogen hydrolase family protein</fullName>
    </submittedName>
</protein>
<dbReference type="Proteomes" id="UP001589887">
    <property type="component" value="Unassembled WGS sequence"/>
</dbReference>
<organism evidence="4 5">
    <name type="scientific">Streptomyces noboritoensis</name>
    <dbReference type="NCBI Taxonomy" id="67337"/>
    <lineage>
        <taxon>Bacteria</taxon>
        <taxon>Bacillati</taxon>
        <taxon>Actinomycetota</taxon>
        <taxon>Actinomycetes</taxon>
        <taxon>Kitasatosporales</taxon>
        <taxon>Streptomycetaceae</taxon>
        <taxon>Streptomyces</taxon>
    </lineage>
</organism>
<dbReference type="GO" id="GO:0016787">
    <property type="term" value="F:hydrolase activity"/>
    <property type="evidence" value="ECO:0007669"/>
    <property type="project" value="UniProtKB-KW"/>
</dbReference>
<evidence type="ECO:0000256" key="1">
    <source>
        <dbReference type="ARBA" id="ARBA00010613"/>
    </source>
</evidence>
<dbReference type="InterPro" id="IPR036526">
    <property type="entry name" value="C-N_Hydrolase_sf"/>
</dbReference>
<reference evidence="4 5" key="1">
    <citation type="submission" date="2024-09" db="EMBL/GenBank/DDBJ databases">
        <authorList>
            <person name="Sun Q."/>
            <person name="Mori K."/>
        </authorList>
    </citation>
    <scope>NUCLEOTIDE SEQUENCE [LARGE SCALE GENOMIC DNA]</scope>
    <source>
        <strain evidence="4 5">JCM 4557</strain>
    </source>
</reference>
<keyword evidence="5" id="KW-1185">Reference proteome</keyword>
<feature type="domain" description="CN hydrolase" evidence="3">
    <location>
        <begin position="71"/>
        <end position="310"/>
    </location>
</feature>
<feature type="region of interest" description="Disordered" evidence="2">
    <location>
        <begin position="1"/>
        <end position="53"/>
    </location>
</feature>
<comment type="caution">
    <text evidence="4">The sequence shown here is derived from an EMBL/GenBank/DDBJ whole genome shotgun (WGS) entry which is preliminary data.</text>
</comment>
<gene>
    <name evidence="4" type="ORF">ACFH04_22070</name>
</gene>
<keyword evidence="4" id="KW-0378">Hydrolase</keyword>
<evidence type="ECO:0000313" key="5">
    <source>
        <dbReference type="Proteomes" id="UP001589887"/>
    </source>
</evidence>
<dbReference type="PANTHER" id="PTHR23088:SF27">
    <property type="entry name" value="DEAMINATED GLUTATHIONE AMIDASE"/>
    <property type="match status" value="1"/>
</dbReference>
<accession>A0ABV6TMJ2</accession>
<evidence type="ECO:0000313" key="4">
    <source>
        <dbReference type="EMBL" id="MFC0846379.1"/>
    </source>
</evidence>
<dbReference type="CDD" id="cd07197">
    <property type="entry name" value="nitrilase"/>
    <property type="match status" value="1"/>
</dbReference>
<name>A0ABV6TMJ2_9ACTN</name>
<dbReference type="PROSITE" id="PS50263">
    <property type="entry name" value="CN_HYDROLASE"/>
    <property type="match status" value="1"/>
</dbReference>
<sequence length="352" mass="36477">MPREGCRGPPRTSLPRAAGASSRAGRSWLHRSGSGAEGAGPSPVAGVGSGTASRCDRIPPVTPFAIPSHPLRIATAQTPVAPGDIPANVVTAARLIRAAADGGARVVVLAEKFLSGYEPELIRAEPERCAVNGLGDPRLGPVVDACRETGVVAIVGAAVYDSADLFVSALVVDGGGVRARYDKQTLFKAERAVYRPGSVGLSLDVDGWRLGIGVCYDSGFPEHARAAALDGCHAYVVGALFGVGGGYHESRVWFPARALDNTVYAVLANHVGRTGEWETCGSSAVWGPDGRVVAEAGSDGEAVVFADLDPDALRAARESEPMLRDLWEQREAAVMPRRAVRAAAATPPGSIG</sequence>
<proteinExistence type="inferred from homology"/>